<dbReference type="eggNOG" id="COG3772">
    <property type="taxonomic scope" value="Bacteria"/>
</dbReference>
<keyword evidence="5" id="KW-1185">Reference proteome</keyword>
<keyword evidence="3 4" id="KW-0326">Glycosidase</keyword>
<evidence type="ECO:0000313" key="5">
    <source>
        <dbReference type="Proteomes" id="UP000001225"/>
    </source>
</evidence>
<keyword evidence="2 3" id="KW-0081">Bacteriolytic enzyme</keyword>
<dbReference type="GO" id="GO:0003796">
    <property type="term" value="F:lysozyme activity"/>
    <property type="evidence" value="ECO:0007669"/>
    <property type="project" value="UniProtKB-EC"/>
</dbReference>
<evidence type="ECO:0000256" key="3">
    <source>
        <dbReference type="RuleBase" id="RU003788"/>
    </source>
</evidence>
<dbReference type="InterPro" id="IPR023347">
    <property type="entry name" value="Lysozyme_dom_sf"/>
</dbReference>
<gene>
    <name evidence="4" type="ordered locus">Bpet1003</name>
</gene>
<protein>
    <recommendedName>
        <fullName evidence="3">Lysozyme</fullName>
        <ecNumber evidence="3">3.2.1.17</ecNumber>
    </recommendedName>
</protein>
<dbReference type="Gene3D" id="1.10.530.40">
    <property type="match status" value="1"/>
</dbReference>
<dbReference type="Pfam" id="PF00959">
    <property type="entry name" value="Phage_lysozyme"/>
    <property type="match status" value="1"/>
</dbReference>
<dbReference type="PANTHER" id="PTHR37406">
    <property type="entry name" value="T4-TYPE LYSOZYME 1-RELATED"/>
    <property type="match status" value="1"/>
</dbReference>
<comment type="catalytic activity">
    <reaction evidence="3">
        <text>Hydrolysis of (1-&gt;4)-beta-linkages between N-acetylmuramic acid and N-acetyl-D-glucosamine residues in a peptidoglycan and between N-acetyl-D-glucosamine residues in chitodextrins.</text>
        <dbReference type="EC" id="3.2.1.17"/>
    </reaction>
</comment>
<keyword evidence="1 3" id="KW-0929">Antimicrobial</keyword>
<dbReference type="GO" id="GO:0016998">
    <property type="term" value="P:cell wall macromolecule catabolic process"/>
    <property type="evidence" value="ECO:0007669"/>
    <property type="project" value="InterPro"/>
</dbReference>
<dbReference type="PANTHER" id="PTHR37406:SF1">
    <property type="entry name" value="T4-TYPE LYSOZYME 1-RELATED"/>
    <property type="match status" value="1"/>
</dbReference>
<dbReference type="GO" id="GO:0009253">
    <property type="term" value="P:peptidoglycan catabolic process"/>
    <property type="evidence" value="ECO:0007669"/>
    <property type="project" value="InterPro"/>
</dbReference>
<dbReference type="Proteomes" id="UP000001225">
    <property type="component" value="Chromosome"/>
</dbReference>
<reference evidence="4 5" key="1">
    <citation type="journal article" date="2008" name="BMC Genomics">
        <title>The missing link: Bordetella petrii is endowed with both the metabolic versatility of environmental bacteria and virulence traits of pathogenic Bordetellae.</title>
        <authorList>
            <person name="Gross R."/>
            <person name="Guzman C.A."/>
            <person name="Sebaihia M."/>
            <person name="Martins Dos Santos V.A."/>
            <person name="Pieper D.H."/>
            <person name="Koebnik R."/>
            <person name="Lechner M."/>
            <person name="Bartels D."/>
            <person name="Buhrmester J."/>
            <person name="Choudhuri J.V."/>
            <person name="Ebensen T."/>
            <person name="Gaigalat L."/>
            <person name="Herrmann S."/>
            <person name="Khachane A.N."/>
            <person name="Larisch C."/>
            <person name="Link S."/>
            <person name="Linke B."/>
            <person name="Meyer F."/>
            <person name="Mormann S."/>
            <person name="Nakunst D."/>
            <person name="Rueckert C."/>
            <person name="Schneiker-Bekel S."/>
            <person name="Schulze K."/>
            <person name="Vorhoelter F.J."/>
            <person name="Yevsa T."/>
            <person name="Engle J.T."/>
            <person name="Goldman W.E."/>
            <person name="Puehler A."/>
            <person name="Goebel U.B."/>
            <person name="Goesmann A."/>
            <person name="Bloecker H."/>
            <person name="Kaiser O."/>
            <person name="Martinez-Arias R."/>
        </authorList>
    </citation>
    <scope>NUCLEOTIDE SEQUENCE [LARGE SCALE GENOMIC DNA]</scope>
    <source>
        <strain evidence="5">ATCC BAA-461 / DSM 12804 / CCUG 43448 / CIP 107267 / Se-1111R</strain>
    </source>
</reference>
<dbReference type="InterPro" id="IPR002196">
    <property type="entry name" value="Glyco_hydro_24"/>
</dbReference>
<evidence type="ECO:0000313" key="4">
    <source>
        <dbReference type="EMBL" id="CAP41335.1"/>
    </source>
</evidence>
<keyword evidence="3 4" id="KW-0378">Hydrolase</keyword>
<dbReference type="CDD" id="cd00735">
    <property type="entry name" value="T4-like_lys"/>
    <property type="match status" value="1"/>
</dbReference>
<dbReference type="InterPro" id="IPR052619">
    <property type="entry name" value="Phage_lysozyme-like"/>
</dbReference>
<dbReference type="InterPro" id="IPR023346">
    <property type="entry name" value="Lysozyme-like_dom_sf"/>
</dbReference>
<evidence type="ECO:0000256" key="1">
    <source>
        <dbReference type="ARBA" id="ARBA00022529"/>
    </source>
</evidence>
<dbReference type="GO" id="GO:0042742">
    <property type="term" value="P:defense response to bacterium"/>
    <property type="evidence" value="ECO:0007669"/>
    <property type="project" value="UniProtKB-KW"/>
</dbReference>
<comment type="similarity">
    <text evidence="3">Belongs to the glycosyl hydrolase 24 family.</text>
</comment>
<accession>A9I970</accession>
<dbReference type="SUPFAM" id="SSF53955">
    <property type="entry name" value="Lysozyme-like"/>
    <property type="match status" value="1"/>
</dbReference>
<evidence type="ECO:0000256" key="2">
    <source>
        <dbReference type="ARBA" id="ARBA00022638"/>
    </source>
</evidence>
<dbReference type="EMBL" id="AM902716">
    <property type="protein sequence ID" value="CAP41335.1"/>
    <property type="molecule type" value="Genomic_DNA"/>
</dbReference>
<dbReference type="STRING" id="94624.Bpet1003"/>
<dbReference type="KEGG" id="bpt:Bpet1003"/>
<proteinExistence type="inferred from homology"/>
<dbReference type="GO" id="GO:0031640">
    <property type="term" value="P:killing of cells of another organism"/>
    <property type="evidence" value="ECO:0007669"/>
    <property type="project" value="UniProtKB-KW"/>
</dbReference>
<sequence length="146" mass="16410">MINELTRLLRGDEGEVLHAYRDHLGYLTIGVGRLIDKRKGGGISTAESALLLSNDIAEKEAELDRRLPWWRDLPDARRAVLMAMAFQMGVDGLLSFENTLAMVKAGDCDGAARGMLASLWARQTPERAHRMSEQMRTNIWHFKEGT</sequence>
<dbReference type="EC" id="3.2.1.17" evidence="3"/>
<name>A9I970_BORPD</name>
<organism evidence="4 5">
    <name type="scientific">Bordetella petrii (strain ATCC BAA-461 / DSM 12804 / CCUG 43448 / CIP 107267 / Se-1111R)</name>
    <dbReference type="NCBI Taxonomy" id="340100"/>
    <lineage>
        <taxon>Bacteria</taxon>
        <taxon>Pseudomonadati</taxon>
        <taxon>Pseudomonadota</taxon>
        <taxon>Betaproteobacteria</taxon>
        <taxon>Burkholderiales</taxon>
        <taxon>Alcaligenaceae</taxon>
        <taxon>Bordetella</taxon>
    </lineage>
</organism>
<dbReference type="AlphaFoldDB" id="A9I970"/>